<reference evidence="4 5" key="1">
    <citation type="submission" date="2024-03" db="EMBL/GenBank/DDBJ databases">
        <title>The Acrasis kona genome and developmental transcriptomes reveal deep origins of eukaryotic multicellular pathways.</title>
        <authorList>
            <person name="Sheikh S."/>
            <person name="Fu C.-J."/>
            <person name="Brown M.W."/>
            <person name="Baldauf S.L."/>
        </authorList>
    </citation>
    <scope>NUCLEOTIDE SEQUENCE [LARGE SCALE GENOMIC DNA]</scope>
    <source>
        <strain evidence="4 5">ATCC MYA-3509</strain>
    </source>
</reference>
<sequence>MTTNQQDTQRTLEVLNQKLRDDESLKKIDEQYNQKLNEVQNLVNLSHEQDGSPLKVLFFKYLSTLQENRTVSKDKVSLQAKVTETQSKLDTSIGSRATLFRQISLLTEQVKKQDELIQKLVAENRSILEQHEQSIEAEHVRREEIQKGFQAAVDEIHVKLQEQAHERLATAKENELMTVQLETMTKTLELRDQQYETEIKKADLEKRLVKHKMEERLKESEQGEHKVQKLRKKLEFKSQEANEYKKQLNQYSQKYIEIKKTISESGKTFEKMRSEFASLKSKNDRLEREKVELMKMLKETKYATASPSSLTSISTAQSNKNRPSSPQVSQQQQRQTAPSSQYNNEDHDVIDINATPQTIIDIQTPLMFSPIKVNEDMHAQSSLLRTDLTNEEDLNDVDL</sequence>
<evidence type="ECO:0000256" key="2">
    <source>
        <dbReference type="SAM" id="Coils"/>
    </source>
</evidence>
<comment type="caution">
    <text evidence="4">The sequence shown here is derived from an EMBL/GenBank/DDBJ whole genome shotgun (WGS) entry which is preliminary data.</text>
</comment>
<evidence type="ECO:0000313" key="5">
    <source>
        <dbReference type="Proteomes" id="UP001431209"/>
    </source>
</evidence>
<dbReference type="EMBL" id="JAOPGA020000512">
    <property type="protein sequence ID" value="KAL0479201.1"/>
    <property type="molecule type" value="Genomic_DNA"/>
</dbReference>
<feature type="compositionally biased region" description="Polar residues" evidence="3">
    <location>
        <begin position="304"/>
        <end position="322"/>
    </location>
</feature>
<evidence type="ECO:0000256" key="1">
    <source>
        <dbReference type="ARBA" id="ARBA00009550"/>
    </source>
</evidence>
<dbReference type="InterPro" id="IPR026183">
    <property type="entry name" value="Taxilin_fam"/>
</dbReference>
<evidence type="ECO:0000313" key="4">
    <source>
        <dbReference type="EMBL" id="KAL0479201.1"/>
    </source>
</evidence>
<dbReference type="AlphaFoldDB" id="A0AAW2YNZ7"/>
<evidence type="ECO:0000256" key="3">
    <source>
        <dbReference type="SAM" id="MobiDB-lite"/>
    </source>
</evidence>
<feature type="coiled-coil region" evidence="2">
    <location>
        <begin position="220"/>
        <end position="303"/>
    </location>
</feature>
<proteinExistence type="inferred from homology"/>
<dbReference type="PANTHER" id="PTHR16127">
    <property type="entry name" value="TAXILIN"/>
    <property type="match status" value="1"/>
</dbReference>
<gene>
    <name evidence="4" type="ORF">AKO1_008028</name>
</gene>
<keyword evidence="5" id="KW-1185">Reference proteome</keyword>
<keyword evidence="2" id="KW-0175">Coiled coil</keyword>
<dbReference type="PANTHER" id="PTHR16127:SF13">
    <property type="entry name" value="GH01188P"/>
    <property type="match status" value="1"/>
</dbReference>
<dbReference type="Pfam" id="PF09728">
    <property type="entry name" value="Taxilin"/>
    <property type="match status" value="1"/>
</dbReference>
<protein>
    <submittedName>
        <fullName evidence="4">Uncharacterized protein</fullName>
    </submittedName>
</protein>
<dbReference type="GO" id="GO:0019905">
    <property type="term" value="F:syntaxin binding"/>
    <property type="evidence" value="ECO:0007669"/>
    <property type="project" value="InterPro"/>
</dbReference>
<feature type="compositionally biased region" description="Low complexity" evidence="3">
    <location>
        <begin position="323"/>
        <end position="341"/>
    </location>
</feature>
<comment type="similarity">
    <text evidence="1">Belongs to the taxilin family.</text>
</comment>
<feature type="region of interest" description="Disordered" evidence="3">
    <location>
        <begin position="304"/>
        <end position="345"/>
    </location>
</feature>
<name>A0AAW2YNZ7_9EUKA</name>
<organism evidence="4 5">
    <name type="scientific">Acrasis kona</name>
    <dbReference type="NCBI Taxonomy" id="1008807"/>
    <lineage>
        <taxon>Eukaryota</taxon>
        <taxon>Discoba</taxon>
        <taxon>Heterolobosea</taxon>
        <taxon>Tetramitia</taxon>
        <taxon>Eutetramitia</taxon>
        <taxon>Acrasidae</taxon>
        <taxon>Acrasis</taxon>
    </lineage>
</organism>
<dbReference type="Proteomes" id="UP001431209">
    <property type="component" value="Unassembled WGS sequence"/>
</dbReference>
<accession>A0AAW2YNZ7</accession>